<gene>
    <name evidence="7" type="ORF">SAMN02910344_00997</name>
</gene>
<dbReference type="PIRSF" id="PIRSF001467">
    <property type="entry name" value="Peptidylpro_ismrse"/>
    <property type="match status" value="1"/>
</dbReference>
<dbReference type="InterPro" id="IPR002130">
    <property type="entry name" value="Cyclophilin-type_PPIase_dom"/>
</dbReference>
<dbReference type="EC" id="5.2.1.8" evidence="5"/>
<keyword evidence="3 5" id="KW-0697">Rotamase</keyword>
<evidence type="ECO:0000256" key="4">
    <source>
        <dbReference type="ARBA" id="ARBA00023235"/>
    </source>
</evidence>
<dbReference type="InterPro" id="IPR044665">
    <property type="entry name" value="E_coli_cyclophilin_A-like"/>
</dbReference>
<dbReference type="AlphaFoldDB" id="A0A662ZGK4"/>
<dbReference type="InterPro" id="IPR020892">
    <property type="entry name" value="Cyclophilin-type_PPIase_CS"/>
</dbReference>
<evidence type="ECO:0000256" key="5">
    <source>
        <dbReference type="RuleBase" id="RU363019"/>
    </source>
</evidence>
<dbReference type="InterPro" id="IPR029000">
    <property type="entry name" value="Cyclophilin-like_dom_sf"/>
</dbReference>
<evidence type="ECO:0000256" key="2">
    <source>
        <dbReference type="ARBA" id="ARBA00007365"/>
    </source>
</evidence>
<name>A0A662ZGK4_9GAMM</name>
<evidence type="ECO:0000259" key="6">
    <source>
        <dbReference type="PROSITE" id="PS50072"/>
    </source>
</evidence>
<evidence type="ECO:0000313" key="7">
    <source>
        <dbReference type="EMBL" id="SFP29367.1"/>
    </source>
</evidence>
<dbReference type="Pfam" id="PF00160">
    <property type="entry name" value="Pro_isomerase"/>
    <property type="match status" value="1"/>
</dbReference>
<dbReference type="PROSITE" id="PS00170">
    <property type="entry name" value="CSA_PPIASE_1"/>
    <property type="match status" value="1"/>
</dbReference>
<dbReference type="Proteomes" id="UP000243745">
    <property type="component" value="Unassembled WGS sequence"/>
</dbReference>
<comment type="function">
    <text evidence="1 5">PPIases accelerate the folding of proteins. It catalyzes the cis-trans isomerization of proline imidic peptide bonds in oligopeptides.</text>
</comment>
<protein>
    <recommendedName>
        <fullName evidence="5">Peptidyl-prolyl cis-trans isomerase</fullName>
        <shortName evidence="5">PPIase</shortName>
        <ecNumber evidence="5">5.2.1.8</ecNumber>
    </recommendedName>
</protein>
<evidence type="ECO:0000313" key="8">
    <source>
        <dbReference type="Proteomes" id="UP000243745"/>
    </source>
</evidence>
<dbReference type="PRINTS" id="PR00153">
    <property type="entry name" value="CSAPPISMRASE"/>
</dbReference>
<dbReference type="PROSITE" id="PS50072">
    <property type="entry name" value="CSA_PPIASE_2"/>
    <property type="match status" value="1"/>
</dbReference>
<dbReference type="GO" id="GO:0003755">
    <property type="term" value="F:peptidyl-prolyl cis-trans isomerase activity"/>
    <property type="evidence" value="ECO:0007669"/>
    <property type="project" value="UniProtKB-UniRule"/>
</dbReference>
<dbReference type="Gene3D" id="2.40.100.10">
    <property type="entry name" value="Cyclophilin-like"/>
    <property type="match status" value="1"/>
</dbReference>
<dbReference type="InterPro" id="IPR024936">
    <property type="entry name" value="Cyclophilin-type_PPIase"/>
</dbReference>
<keyword evidence="8" id="KW-1185">Reference proteome</keyword>
<accession>A0A662ZGK4</accession>
<dbReference type="CDD" id="cd01920">
    <property type="entry name" value="cyclophilin_EcCYP_like"/>
    <property type="match status" value="1"/>
</dbReference>
<keyword evidence="4 5" id="KW-0413">Isomerase</keyword>
<reference evidence="7 8" key="1">
    <citation type="submission" date="2016-10" db="EMBL/GenBank/DDBJ databases">
        <authorList>
            <person name="Varghese N."/>
            <person name="Submissions S."/>
        </authorList>
    </citation>
    <scope>NUCLEOTIDE SEQUENCE [LARGE SCALE GENOMIC DNA]</scope>
    <source>
        <strain evidence="7 8">DSM 1361</strain>
    </source>
</reference>
<comment type="similarity">
    <text evidence="2 5">Belongs to the cyclophilin-type PPIase family.</text>
</comment>
<sequence length="167" mass="18522">MSMVIIKTNVGDITLELNPEKAPVTVDNFLKYVADGYYEGTIFHRVIKGFMIQGGGLTAGLKDKASRRAPIENEADNGLKNDKYTIAMARTMDPHSATSQFFINTKDNDFLNHSGKDLHGWGYCVFGKVVDGFDVVDKIESVKTTNKFRPYGDVPVEDIVINEVVAK</sequence>
<organism evidence="7 8">
    <name type="scientific">Ruminobacter amylophilus</name>
    <dbReference type="NCBI Taxonomy" id="867"/>
    <lineage>
        <taxon>Bacteria</taxon>
        <taxon>Pseudomonadati</taxon>
        <taxon>Pseudomonadota</taxon>
        <taxon>Gammaproteobacteria</taxon>
        <taxon>Aeromonadales</taxon>
        <taxon>Succinivibrionaceae</taxon>
        <taxon>Ruminobacter</taxon>
    </lineage>
</organism>
<dbReference type="GO" id="GO:0006457">
    <property type="term" value="P:protein folding"/>
    <property type="evidence" value="ECO:0007669"/>
    <property type="project" value="InterPro"/>
</dbReference>
<dbReference type="PANTHER" id="PTHR43246">
    <property type="entry name" value="PEPTIDYL-PROLYL CIS-TRANS ISOMERASE CYP38, CHLOROPLASTIC"/>
    <property type="match status" value="1"/>
</dbReference>
<dbReference type="EMBL" id="FOXF01000013">
    <property type="protein sequence ID" value="SFP29367.1"/>
    <property type="molecule type" value="Genomic_DNA"/>
</dbReference>
<dbReference type="SUPFAM" id="SSF50891">
    <property type="entry name" value="Cyclophilin-like"/>
    <property type="match status" value="1"/>
</dbReference>
<proteinExistence type="inferred from homology"/>
<comment type="catalytic activity">
    <reaction evidence="5">
        <text>[protein]-peptidylproline (omega=180) = [protein]-peptidylproline (omega=0)</text>
        <dbReference type="Rhea" id="RHEA:16237"/>
        <dbReference type="Rhea" id="RHEA-COMP:10747"/>
        <dbReference type="Rhea" id="RHEA-COMP:10748"/>
        <dbReference type="ChEBI" id="CHEBI:83833"/>
        <dbReference type="ChEBI" id="CHEBI:83834"/>
        <dbReference type="EC" id="5.2.1.8"/>
    </reaction>
</comment>
<evidence type="ECO:0000256" key="3">
    <source>
        <dbReference type="ARBA" id="ARBA00023110"/>
    </source>
</evidence>
<feature type="domain" description="PPIase cyclophilin-type" evidence="6">
    <location>
        <begin position="1"/>
        <end position="166"/>
    </location>
</feature>
<evidence type="ECO:0000256" key="1">
    <source>
        <dbReference type="ARBA" id="ARBA00002388"/>
    </source>
</evidence>